<keyword evidence="2" id="KW-1185">Reference proteome</keyword>
<evidence type="ECO:0000313" key="2">
    <source>
        <dbReference type="Proteomes" id="UP001524318"/>
    </source>
</evidence>
<dbReference type="Proteomes" id="UP001524318">
    <property type="component" value="Unassembled WGS sequence"/>
</dbReference>
<name>A0ABT1LUY6_9MICC</name>
<organism evidence="1 2">
    <name type="scientific">Pseudarthrobacter humi</name>
    <dbReference type="NCBI Taxonomy" id="2952523"/>
    <lineage>
        <taxon>Bacteria</taxon>
        <taxon>Bacillati</taxon>
        <taxon>Actinomycetota</taxon>
        <taxon>Actinomycetes</taxon>
        <taxon>Micrococcales</taxon>
        <taxon>Micrococcaceae</taxon>
        <taxon>Pseudarthrobacter</taxon>
    </lineage>
</organism>
<protein>
    <submittedName>
        <fullName evidence="1">Uncharacterized protein</fullName>
    </submittedName>
</protein>
<dbReference type="RefSeq" id="WP_254752181.1">
    <property type="nucleotide sequence ID" value="NZ_JANCLV010000015.1"/>
</dbReference>
<evidence type="ECO:0000313" key="1">
    <source>
        <dbReference type="EMBL" id="MCP9001468.1"/>
    </source>
</evidence>
<reference evidence="1 2" key="1">
    <citation type="submission" date="2022-06" db="EMBL/GenBank/DDBJ databases">
        <title>Pseudarthrobacter sp. strain RMG13 Genome sequencing and assembly.</title>
        <authorList>
            <person name="Kim I."/>
        </authorList>
    </citation>
    <scope>NUCLEOTIDE SEQUENCE [LARGE SCALE GENOMIC DNA]</scope>
    <source>
        <strain evidence="1 2">RMG13</strain>
    </source>
</reference>
<dbReference type="EMBL" id="JANCLV010000015">
    <property type="protein sequence ID" value="MCP9001468.1"/>
    <property type="molecule type" value="Genomic_DNA"/>
</dbReference>
<proteinExistence type="predicted"/>
<comment type="caution">
    <text evidence="1">The sequence shown here is derived from an EMBL/GenBank/DDBJ whole genome shotgun (WGS) entry which is preliminary data.</text>
</comment>
<gene>
    <name evidence="1" type="ORF">NFC73_17300</name>
</gene>
<accession>A0ABT1LUY6</accession>
<sequence>MATVDSMLMRTTGSIPVAGLHQPYPDEDRASWRVFVVPAVLRSLKRPLRPGGVTELQPQRPKGDRGPWGVIKIAAVYHFLER</sequence>